<keyword evidence="3" id="KW-1185">Reference proteome</keyword>
<reference evidence="2" key="1">
    <citation type="submission" date="2021-12" db="EMBL/GenBank/DDBJ databases">
        <title>taxonomy of Moraxella sp. ZY201224.</title>
        <authorList>
            <person name="Li F."/>
        </authorList>
    </citation>
    <scope>NUCLEOTIDE SEQUENCE</scope>
    <source>
        <strain evidence="2">ZY201224</strain>
    </source>
</reference>
<evidence type="ECO:0000313" key="2">
    <source>
        <dbReference type="EMBL" id="UXZ05403.1"/>
    </source>
</evidence>
<dbReference type="RefSeq" id="WP_263076900.1">
    <property type="nucleotide sequence ID" value="NZ_CP089977.1"/>
</dbReference>
<feature type="chain" id="PRO_5047194393" evidence="1">
    <location>
        <begin position="20"/>
        <end position="153"/>
    </location>
</feature>
<protein>
    <submittedName>
        <fullName evidence="2">DUF3465 domain-containing protein</fullName>
    </submittedName>
</protein>
<accession>A0ABY6F5M9</accession>
<dbReference type="Proteomes" id="UP001063782">
    <property type="component" value="Chromosome"/>
</dbReference>
<proteinExistence type="predicted"/>
<dbReference type="Pfam" id="PF11948">
    <property type="entry name" value="DUF3465"/>
    <property type="match status" value="1"/>
</dbReference>
<name>A0ABY6F5M9_9GAMM</name>
<keyword evidence="1" id="KW-0732">Signal</keyword>
<gene>
    <name evidence="2" type="ORF">LU297_02840</name>
</gene>
<evidence type="ECO:0000313" key="3">
    <source>
        <dbReference type="Proteomes" id="UP001063782"/>
    </source>
</evidence>
<organism evidence="2 3">
    <name type="scientific">Moraxella nasicaprae</name>
    <dbReference type="NCBI Taxonomy" id="2904122"/>
    <lineage>
        <taxon>Bacteria</taxon>
        <taxon>Pseudomonadati</taxon>
        <taxon>Pseudomonadota</taxon>
        <taxon>Gammaproteobacteria</taxon>
        <taxon>Moraxellales</taxon>
        <taxon>Moraxellaceae</taxon>
        <taxon>Moraxella</taxon>
    </lineage>
</organism>
<feature type="signal peptide" evidence="1">
    <location>
        <begin position="1"/>
        <end position="19"/>
    </location>
</feature>
<evidence type="ECO:0000256" key="1">
    <source>
        <dbReference type="SAM" id="SignalP"/>
    </source>
</evidence>
<sequence length="153" mass="16938">MIKLGLMAVLMSSCLLACKQEQPSTPAQPDSLHKQQNQSTSCQNQVILESFANQRSNVQVLGCGTVKAILADDLKGSRHQKFIVKLDGGKQTVLIAHNIDLAPRLDALQKGDAVRFYGEYEYSDKGGVVHWTHHDPAGRHQGGYIEHQGKRYE</sequence>
<dbReference type="InterPro" id="IPR021856">
    <property type="entry name" value="DUF3465"/>
</dbReference>
<dbReference type="EMBL" id="CP089977">
    <property type="protein sequence ID" value="UXZ05403.1"/>
    <property type="molecule type" value="Genomic_DNA"/>
</dbReference>